<dbReference type="GO" id="GO:0005886">
    <property type="term" value="C:plasma membrane"/>
    <property type="evidence" value="ECO:0007669"/>
    <property type="project" value="TreeGrafter"/>
</dbReference>
<proteinExistence type="predicted"/>
<dbReference type="AlphaFoldDB" id="A0AAD1XMY0"/>
<keyword evidence="2" id="KW-0812">Transmembrane</keyword>
<name>A0AAD1XMY0_EUPCR</name>
<evidence type="ECO:0000256" key="1">
    <source>
        <dbReference type="SAM" id="MobiDB-lite"/>
    </source>
</evidence>
<evidence type="ECO:0000313" key="3">
    <source>
        <dbReference type="EMBL" id="CAI2375587.1"/>
    </source>
</evidence>
<accession>A0AAD1XMY0</accession>
<dbReference type="PANTHER" id="PTHR13018:SF135">
    <property type="entry name" value="CSC1_OSCA1-LIKE 7TM REGION DOMAIN-CONTAINING PROTEIN"/>
    <property type="match status" value="1"/>
</dbReference>
<feature type="transmembrane region" description="Helical" evidence="2">
    <location>
        <begin position="759"/>
        <end position="780"/>
    </location>
</feature>
<protein>
    <recommendedName>
        <fullName evidence="5">CSC1/OSCA1-like cytosolic domain-containing protein</fullName>
    </recommendedName>
</protein>
<feature type="transmembrane region" description="Helical" evidence="2">
    <location>
        <begin position="164"/>
        <end position="183"/>
    </location>
</feature>
<gene>
    <name evidence="3" type="ORF">ECRASSUSDP1_LOCUS16950</name>
</gene>
<sequence>MNFTNEVELKRSKKKSNSNIPTLPPITPVSKQIRAEPDVSPNAPNFETLRADSLRQISDSPKARLEKLEPPKDRSKLVTREGNFGVNEFNDIEWSHKDSGDIAAKDIPKQANATKAREHRELTMLRGSPERSKFSYWRSSVESIIGRSESHPSFGIYLFFLKRLTFTLFLCLFSICQVVYLLTCNFYEDKDIRFGIEKTTLGNLDGLDYKAYGSLAKEIQMDNASKGRDIVLPCQVLLVIFFLLFVIYHIIMVNHESRNVENLTIGKNWKELKKKPHPISIKEFTIFVTEIDRSYEGDISSDLKNTFNKYGGNSGLFEIVPMYEYGNILKNQLRLSGLNQQLSDLKAREGINKICIEGKIRKIVSKIECLEKSQSELCNDFQKTKIPKEIAVVFHRLKDRNDCLDAYSSYSNWWSRPSKMPQDMKLNSKYGFKVHQGVEPFEINLEQDSFWKFKSLFFWAKSFYILGALLLISVISGLCLHYSINEVREVYNTFPNYKDCKQYLFAESVVVASSTSSINTVPSGNQEIQCFCRYHGKETIESNGGTNSSLTGIKTLCSRWTENYDKIYQNVFIATTVMICTSMFISYSIKLAFSSRILNFRRKTTNKILTSISVFLLNSLLIGVFPIIVFDSSEHSMPREWYLKTGVLYLWYFLALLVIYPLEVAILILINKIYRGILKKRAVLQKELDKAHEGVELDYSHKIGRLASHFLICFMFSPGLPLLPVLFYVHLLTHCFIEKALILRVYKRMEAITNFIRQYTIQTLCIVFISTCIMSIAMYGNEEIFPTDTRTESGLVYGLSLEYYLPTKRNFIDRMFVLTGIPFFLMTLLGLVLYIFFCFTHKNVAFLKIFRGCALVSSPLRVKSRTLDNTLTYEPKSYNHQTIEKYSEALEIVRYKLSDEERKDPKKQNNITLSFQVDHNRTDRKLVSQSDIRQQPLYFDTEVGEKIRETPPIQEEDDEEDEIDKLDNLDDELQEISEVNDIEDIKDLEEVIKL</sequence>
<feature type="transmembrane region" description="Helical" evidence="2">
    <location>
        <begin position="649"/>
        <end position="670"/>
    </location>
</feature>
<reference evidence="3" key="1">
    <citation type="submission" date="2023-07" db="EMBL/GenBank/DDBJ databases">
        <authorList>
            <consortium name="AG Swart"/>
            <person name="Singh M."/>
            <person name="Singh A."/>
            <person name="Seah K."/>
            <person name="Emmerich C."/>
        </authorList>
    </citation>
    <scope>NUCLEOTIDE SEQUENCE</scope>
    <source>
        <strain evidence="3">DP1</strain>
    </source>
</reference>
<evidence type="ECO:0000256" key="2">
    <source>
        <dbReference type="SAM" id="Phobius"/>
    </source>
</evidence>
<dbReference type="PANTHER" id="PTHR13018">
    <property type="entry name" value="PROBABLE MEMBRANE PROTEIN DUF221-RELATED"/>
    <property type="match status" value="1"/>
</dbReference>
<dbReference type="Proteomes" id="UP001295684">
    <property type="component" value="Unassembled WGS sequence"/>
</dbReference>
<evidence type="ECO:0000313" key="4">
    <source>
        <dbReference type="Proteomes" id="UP001295684"/>
    </source>
</evidence>
<evidence type="ECO:0008006" key="5">
    <source>
        <dbReference type="Google" id="ProtNLM"/>
    </source>
</evidence>
<comment type="caution">
    <text evidence="3">The sequence shown here is derived from an EMBL/GenBank/DDBJ whole genome shotgun (WGS) entry which is preliminary data.</text>
</comment>
<dbReference type="EMBL" id="CAMPGE010017077">
    <property type="protein sequence ID" value="CAI2375587.1"/>
    <property type="molecule type" value="Genomic_DNA"/>
</dbReference>
<feature type="transmembrane region" description="Helical" evidence="2">
    <location>
        <begin position="608"/>
        <end position="629"/>
    </location>
</feature>
<feature type="transmembrane region" description="Helical" evidence="2">
    <location>
        <begin position="710"/>
        <end position="731"/>
    </location>
</feature>
<keyword evidence="2" id="KW-1133">Transmembrane helix</keyword>
<feature type="region of interest" description="Disordered" evidence="1">
    <location>
        <begin position="1"/>
        <end position="63"/>
    </location>
</feature>
<feature type="transmembrane region" description="Helical" evidence="2">
    <location>
        <begin position="815"/>
        <end position="837"/>
    </location>
</feature>
<organism evidence="3 4">
    <name type="scientific">Euplotes crassus</name>
    <dbReference type="NCBI Taxonomy" id="5936"/>
    <lineage>
        <taxon>Eukaryota</taxon>
        <taxon>Sar</taxon>
        <taxon>Alveolata</taxon>
        <taxon>Ciliophora</taxon>
        <taxon>Intramacronucleata</taxon>
        <taxon>Spirotrichea</taxon>
        <taxon>Hypotrichia</taxon>
        <taxon>Euplotida</taxon>
        <taxon>Euplotidae</taxon>
        <taxon>Moneuplotes</taxon>
    </lineage>
</organism>
<feature type="transmembrane region" description="Helical" evidence="2">
    <location>
        <begin position="230"/>
        <end position="251"/>
    </location>
</feature>
<keyword evidence="4" id="KW-1185">Reference proteome</keyword>
<feature type="transmembrane region" description="Helical" evidence="2">
    <location>
        <begin position="463"/>
        <end position="484"/>
    </location>
</feature>
<dbReference type="InterPro" id="IPR045122">
    <property type="entry name" value="Csc1-like"/>
</dbReference>
<dbReference type="GO" id="GO:0005227">
    <property type="term" value="F:calcium-activated cation channel activity"/>
    <property type="evidence" value="ECO:0007669"/>
    <property type="project" value="InterPro"/>
</dbReference>
<keyword evidence="2" id="KW-0472">Membrane</keyword>